<dbReference type="Gene3D" id="1.10.357.10">
    <property type="entry name" value="Tetracycline Repressor, domain 2"/>
    <property type="match status" value="1"/>
</dbReference>
<dbReference type="PANTHER" id="PTHR43479:SF8">
    <property type="entry name" value="TRANSCRIPTIONAL REGULATOR, TETR FAMILY"/>
    <property type="match status" value="1"/>
</dbReference>
<dbReference type="PROSITE" id="PS50977">
    <property type="entry name" value="HTH_TETR_2"/>
    <property type="match status" value="1"/>
</dbReference>
<dbReference type="RefSeq" id="WP_066416256.1">
    <property type="nucleotide sequence ID" value="NZ_CP018866.1"/>
</dbReference>
<evidence type="ECO:0000259" key="4">
    <source>
        <dbReference type="PROSITE" id="PS50977"/>
    </source>
</evidence>
<dbReference type="STRING" id="1314751.GCA_001591425_02353"/>
<gene>
    <name evidence="5" type="ORF">BC6307_00695</name>
</gene>
<dbReference type="InterPro" id="IPR050624">
    <property type="entry name" value="HTH-type_Tx_Regulator"/>
</dbReference>
<dbReference type="PRINTS" id="PR00455">
    <property type="entry name" value="HTHTETR"/>
</dbReference>
<dbReference type="Pfam" id="PF17934">
    <property type="entry name" value="TetR_C_26"/>
    <property type="match status" value="1"/>
</dbReference>
<dbReference type="InterPro" id="IPR036271">
    <property type="entry name" value="Tet_transcr_reg_TetR-rel_C_sf"/>
</dbReference>
<dbReference type="Pfam" id="PF00440">
    <property type="entry name" value="TetR_N"/>
    <property type="match status" value="1"/>
</dbReference>
<reference evidence="5 6" key="1">
    <citation type="submission" date="2016-12" db="EMBL/GenBank/DDBJ databases">
        <title>The whole genome sequencing and assembly of Bacillus cohnii DSM 6307T strain.</title>
        <authorList>
            <person name="Lee Y.-J."/>
            <person name="Yi H."/>
            <person name="Bahn Y.-S."/>
            <person name="Kim J.F."/>
            <person name="Lee D.-W."/>
        </authorList>
    </citation>
    <scope>NUCLEOTIDE SEQUENCE [LARGE SCALE GENOMIC DNA]</scope>
    <source>
        <strain evidence="5 6">DSM 6307</strain>
    </source>
</reference>
<accession>A0A223KKK5</accession>
<proteinExistence type="predicted"/>
<dbReference type="PANTHER" id="PTHR43479">
    <property type="entry name" value="ACREF/ENVCD OPERON REPRESSOR-RELATED"/>
    <property type="match status" value="1"/>
</dbReference>
<dbReference type="SUPFAM" id="SSF48498">
    <property type="entry name" value="Tetracyclin repressor-like, C-terminal domain"/>
    <property type="match status" value="1"/>
</dbReference>
<dbReference type="InterPro" id="IPR001647">
    <property type="entry name" value="HTH_TetR"/>
</dbReference>
<keyword evidence="2 3" id="KW-0238">DNA-binding</keyword>
<dbReference type="KEGG" id="bcoh:BC6307_00695"/>
<dbReference type="Proteomes" id="UP000215224">
    <property type="component" value="Chromosome"/>
</dbReference>
<feature type="domain" description="HTH tetR-type" evidence="4">
    <location>
        <begin position="1"/>
        <end position="61"/>
    </location>
</feature>
<protein>
    <submittedName>
        <fullName evidence="5">TetR family transcriptional regulator</fullName>
    </submittedName>
</protein>
<sequence>MEKRNQIIDAAIKVFVEKGIEKTKISDIVKEAGIGQGTFYLYFPSKLSVMPAIAEVMVQKIINGLNEQVTKKDFLGRLEQTVDVFFTLTDKYRETFTLIYAGLAQTQHVREWEMIYTPVYEWMISFLNTAIESGEINSSVNPDYMSKMLVGLIESSAEQVYLYEEQISPNVSNTKKELLLFIQRGLGVQSF</sequence>
<evidence type="ECO:0000313" key="6">
    <source>
        <dbReference type="Proteomes" id="UP000215224"/>
    </source>
</evidence>
<keyword evidence="1" id="KW-0678">Repressor</keyword>
<evidence type="ECO:0000256" key="1">
    <source>
        <dbReference type="ARBA" id="ARBA00022491"/>
    </source>
</evidence>
<evidence type="ECO:0000313" key="5">
    <source>
        <dbReference type="EMBL" id="AST89897.1"/>
    </source>
</evidence>
<feature type="DNA-binding region" description="H-T-H motif" evidence="3">
    <location>
        <begin position="24"/>
        <end position="43"/>
    </location>
</feature>
<evidence type="ECO:0000256" key="2">
    <source>
        <dbReference type="ARBA" id="ARBA00023125"/>
    </source>
</evidence>
<dbReference type="EMBL" id="CP018866">
    <property type="protein sequence ID" value="AST89897.1"/>
    <property type="molecule type" value="Genomic_DNA"/>
</dbReference>
<dbReference type="AlphaFoldDB" id="A0A223KKK5"/>
<organism evidence="5 6">
    <name type="scientific">Sutcliffiella cohnii</name>
    <dbReference type="NCBI Taxonomy" id="33932"/>
    <lineage>
        <taxon>Bacteria</taxon>
        <taxon>Bacillati</taxon>
        <taxon>Bacillota</taxon>
        <taxon>Bacilli</taxon>
        <taxon>Bacillales</taxon>
        <taxon>Bacillaceae</taxon>
        <taxon>Sutcliffiella</taxon>
    </lineage>
</organism>
<dbReference type="InterPro" id="IPR041603">
    <property type="entry name" value="YvdT_C"/>
</dbReference>
<evidence type="ECO:0000256" key="3">
    <source>
        <dbReference type="PROSITE-ProRule" id="PRU00335"/>
    </source>
</evidence>
<dbReference type="SUPFAM" id="SSF46689">
    <property type="entry name" value="Homeodomain-like"/>
    <property type="match status" value="1"/>
</dbReference>
<dbReference type="GO" id="GO:0003677">
    <property type="term" value="F:DNA binding"/>
    <property type="evidence" value="ECO:0007669"/>
    <property type="project" value="UniProtKB-UniRule"/>
</dbReference>
<keyword evidence="6" id="KW-1185">Reference proteome</keyword>
<name>A0A223KKK5_9BACI</name>
<dbReference type="InterPro" id="IPR009057">
    <property type="entry name" value="Homeodomain-like_sf"/>
</dbReference>